<accession>A0A8T0HPM6</accession>
<keyword evidence="1" id="KW-0732">Signal</keyword>
<dbReference type="EMBL" id="CM026426">
    <property type="protein sequence ID" value="KAG0572739.1"/>
    <property type="molecule type" value="Genomic_DNA"/>
</dbReference>
<evidence type="ECO:0000313" key="3">
    <source>
        <dbReference type="Proteomes" id="UP000822688"/>
    </source>
</evidence>
<feature type="chain" id="PRO_5035769621" evidence="1">
    <location>
        <begin position="22"/>
        <end position="70"/>
    </location>
</feature>
<gene>
    <name evidence="2" type="ORF">KC19_VG121500</name>
</gene>
<name>A0A8T0HPM6_CERPU</name>
<sequence>MLCVSRVICGIFVGFLYKAHAGVEAITIIDFVSIIRFYDILKLLFQGILRPSVICSHIRLNEYKDVVEGV</sequence>
<protein>
    <submittedName>
        <fullName evidence="2">Uncharacterized protein</fullName>
    </submittedName>
</protein>
<evidence type="ECO:0000313" key="2">
    <source>
        <dbReference type="EMBL" id="KAG0572739.1"/>
    </source>
</evidence>
<keyword evidence="3" id="KW-1185">Reference proteome</keyword>
<dbReference type="AlphaFoldDB" id="A0A8T0HPM6"/>
<evidence type="ECO:0000256" key="1">
    <source>
        <dbReference type="SAM" id="SignalP"/>
    </source>
</evidence>
<feature type="signal peptide" evidence="1">
    <location>
        <begin position="1"/>
        <end position="21"/>
    </location>
</feature>
<proteinExistence type="predicted"/>
<dbReference type="Proteomes" id="UP000822688">
    <property type="component" value="Chromosome V"/>
</dbReference>
<reference evidence="2" key="1">
    <citation type="submission" date="2020-06" db="EMBL/GenBank/DDBJ databases">
        <title>WGS assembly of Ceratodon purpureus strain R40.</title>
        <authorList>
            <person name="Carey S.B."/>
            <person name="Jenkins J."/>
            <person name="Shu S."/>
            <person name="Lovell J.T."/>
            <person name="Sreedasyam A."/>
            <person name="Maumus F."/>
            <person name="Tiley G.P."/>
            <person name="Fernandez-Pozo N."/>
            <person name="Barry K."/>
            <person name="Chen C."/>
            <person name="Wang M."/>
            <person name="Lipzen A."/>
            <person name="Daum C."/>
            <person name="Saski C.A."/>
            <person name="Payton A.C."/>
            <person name="Mcbreen J.C."/>
            <person name="Conrad R.E."/>
            <person name="Kollar L.M."/>
            <person name="Olsson S."/>
            <person name="Huttunen S."/>
            <person name="Landis J.B."/>
            <person name="Wickett N.J."/>
            <person name="Johnson M.G."/>
            <person name="Rensing S.A."/>
            <person name="Grimwood J."/>
            <person name="Schmutz J."/>
            <person name="Mcdaniel S.F."/>
        </authorList>
    </citation>
    <scope>NUCLEOTIDE SEQUENCE</scope>
    <source>
        <strain evidence="2">R40</strain>
    </source>
</reference>
<organism evidence="2 3">
    <name type="scientific">Ceratodon purpureus</name>
    <name type="common">Fire moss</name>
    <name type="synonym">Dicranum purpureum</name>
    <dbReference type="NCBI Taxonomy" id="3225"/>
    <lineage>
        <taxon>Eukaryota</taxon>
        <taxon>Viridiplantae</taxon>
        <taxon>Streptophyta</taxon>
        <taxon>Embryophyta</taxon>
        <taxon>Bryophyta</taxon>
        <taxon>Bryophytina</taxon>
        <taxon>Bryopsida</taxon>
        <taxon>Dicranidae</taxon>
        <taxon>Pseudoditrichales</taxon>
        <taxon>Ditrichaceae</taxon>
        <taxon>Ceratodon</taxon>
    </lineage>
</organism>
<comment type="caution">
    <text evidence="2">The sequence shown here is derived from an EMBL/GenBank/DDBJ whole genome shotgun (WGS) entry which is preliminary data.</text>
</comment>